<evidence type="ECO:0008006" key="4">
    <source>
        <dbReference type="Google" id="ProtNLM"/>
    </source>
</evidence>
<protein>
    <recommendedName>
        <fullName evidence="4">Lipoprotein</fullName>
    </recommendedName>
</protein>
<dbReference type="PROSITE" id="PS51257">
    <property type="entry name" value="PROKAR_LIPOPROTEIN"/>
    <property type="match status" value="1"/>
</dbReference>
<accession>A0A4S2EXH8</accession>
<evidence type="ECO:0000313" key="2">
    <source>
        <dbReference type="EMBL" id="TGY61189.1"/>
    </source>
</evidence>
<dbReference type="EMBL" id="SRYM01000007">
    <property type="protein sequence ID" value="TGY61189.1"/>
    <property type="molecule type" value="Genomic_DNA"/>
</dbReference>
<name>A0A4S2EXH8_PARDI</name>
<sequence length="212" mass="24056">MMRKYRFIILPCVILLSLFTFSCSEDEPVSCEEFQAIVKGNYFVGKTGVWLVQTENGFQELDITIDGLGPVMTGSFWFLDENTVLTQAVLSTKAPGVDELVSKWGWYLHERGEELELLVKSKYQYDSVTGRFSTDNQSLVGEKEGNLYFVEKISDKELVMRSEFAGPVYHDVSGLRHTLVKGLSPNLCPNFPYKVFYSNEEAIAYVKEVLGE</sequence>
<comment type="caution">
    <text evidence="2">The sequence shown here is derived from an EMBL/GenBank/DDBJ whole genome shotgun (WGS) entry which is preliminary data.</text>
</comment>
<dbReference type="Proteomes" id="UP000310032">
    <property type="component" value="Unassembled WGS sequence"/>
</dbReference>
<organism evidence="2 3">
    <name type="scientific">Parabacteroides distasonis</name>
    <dbReference type="NCBI Taxonomy" id="823"/>
    <lineage>
        <taxon>Bacteria</taxon>
        <taxon>Pseudomonadati</taxon>
        <taxon>Bacteroidota</taxon>
        <taxon>Bacteroidia</taxon>
        <taxon>Bacteroidales</taxon>
        <taxon>Tannerellaceae</taxon>
        <taxon>Parabacteroides</taxon>
    </lineage>
</organism>
<dbReference type="AlphaFoldDB" id="A0A4S2EXH8"/>
<reference evidence="2 3" key="1">
    <citation type="submission" date="2019-04" db="EMBL/GenBank/DDBJ databases">
        <title>Microbes associate with the intestines of laboratory mice.</title>
        <authorList>
            <person name="Navarre W."/>
            <person name="Wong E."/>
            <person name="Huang K."/>
            <person name="Tropini C."/>
            <person name="Ng K."/>
            <person name="Yu B."/>
        </authorList>
    </citation>
    <scope>NUCLEOTIDE SEQUENCE [LARGE SCALE GENOMIC DNA]</scope>
    <source>
        <strain evidence="2 3">NM39_I3</strain>
    </source>
</reference>
<keyword evidence="1" id="KW-0732">Signal</keyword>
<evidence type="ECO:0000256" key="1">
    <source>
        <dbReference type="SAM" id="SignalP"/>
    </source>
</evidence>
<feature type="signal peptide" evidence="1">
    <location>
        <begin position="1"/>
        <end position="22"/>
    </location>
</feature>
<proteinExistence type="predicted"/>
<evidence type="ECO:0000313" key="3">
    <source>
        <dbReference type="Proteomes" id="UP000310032"/>
    </source>
</evidence>
<feature type="chain" id="PRO_5020450736" description="Lipoprotein" evidence="1">
    <location>
        <begin position="23"/>
        <end position="212"/>
    </location>
</feature>
<dbReference type="RefSeq" id="WP_121734875.1">
    <property type="nucleotide sequence ID" value="NZ_QXXG01000006.1"/>
</dbReference>
<gene>
    <name evidence="2" type="ORF">E5342_03875</name>
</gene>